<sequence>MGELVEMIQRSRSMVPPITNDTIPFEGRLSVFKKPREKLKNNQRDHKIVDNGFQLKMTSHPNHNKRKMRPVVHMTLKEEFAS</sequence>
<gene>
    <name evidence="1" type="ORF">AYI70_g2922</name>
</gene>
<protein>
    <submittedName>
        <fullName evidence="1">Uncharacterized protein</fullName>
    </submittedName>
</protein>
<comment type="caution">
    <text evidence="1">The sequence shown here is derived from an EMBL/GenBank/DDBJ whole genome shotgun (WGS) entry which is preliminary data.</text>
</comment>
<dbReference type="EMBL" id="LSSN01000782">
    <property type="protein sequence ID" value="OMJ22360.1"/>
    <property type="molecule type" value="Genomic_DNA"/>
</dbReference>
<dbReference type="AlphaFoldDB" id="A0A1R1Y668"/>
<accession>A0A1R1Y668</accession>
<reference evidence="1 2" key="1">
    <citation type="submission" date="2017-01" db="EMBL/GenBank/DDBJ databases">
        <authorList>
            <person name="Mah S.A."/>
            <person name="Swanson W.J."/>
            <person name="Moy G.W."/>
            <person name="Vacquier V.D."/>
        </authorList>
    </citation>
    <scope>NUCLEOTIDE SEQUENCE [LARGE SCALE GENOMIC DNA]</scope>
    <source>
        <strain evidence="1 2">GSMNP</strain>
    </source>
</reference>
<evidence type="ECO:0000313" key="2">
    <source>
        <dbReference type="Proteomes" id="UP000187283"/>
    </source>
</evidence>
<keyword evidence="2" id="KW-1185">Reference proteome</keyword>
<evidence type="ECO:0000313" key="1">
    <source>
        <dbReference type="EMBL" id="OMJ22360.1"/>
    </source>
</evidence>
<dbReference type="Proteomes" id="UP000187283">
    <property type="component" value="Unassembled WGS sequence"/>
</dbReference>
<name>A0A1R1Y668_9FUNG</name>
<organism evidence="1 2">
    <name type="scientific">Smittium culicis</name>
    <dbReference type="NCBI Taxonomy" id="133412"/>
    <lineage>
        <taxon>Eukaryota</taxon>
        <taxon>Fungi</taxon>
        <taxon>Fungi incertae sedis</taxon>
        <taxon>Zoopagomycota</taxon>
        <taxon>Kickxellomycotina</taxon>
        <taxon>Harpellomycetes</taxon>
        <taxon>Harpellales</taxon>
        <taxon>Legeriomycetaceae</taxon>
        <taxon>Smittium</taxon>
    </lineage>
</organism>
<proteinExistence type="predicted"/>